<reference evidence="4" key="1">
    <citation type="journal article" date="2020" name="Stud. Mycol.">
        <title>101 Dothideomycetes genomes: a test case for predicting lifestyles and emergence of pathogens.</title>
        <authorList>
            <person name="Haridas S."/>
            <person name="Albert R."/>
            <person name="Binder M."/>
            <person name="Bloem J."/>
            <person name="Labutti K."/>
            <person name="Salamov A."/>
            <person name="Andreopoulos B."/>
            <person name="Baker S."/>
            <person name="Barry K."/>
            <person name="Bills G."/>
            <person name="Bluhm B."/>
            <person name="Cannon C."/>
            <person name="Castanera R."/>
            <person name="Culley D."/>
            <person name="Daum C."/>
            <person name="Ezra D."/>
            <person name="Gonzalez J."/>
            <person name="Henrissat B."/>
            <person name="Kuo A."/>
            <person name="Liang C."/>
            <person name="Lipzen A."/>
            <person name="Lutzoni F."/>
            <person name="Magnuson J."/>
            <person name="Mondo S."/>
            <person name="Nolan M."/>
            <person name="Ohm R."/>
            <person name="Pangilinan J."/>
            <person name="Park H.-J."/>
            <person name="Ramirez L."/>
            <person name="Alfaro M."/>
            <person name="Sun H."/>
            <person name="Tritt A."/>
            <person name="Yoshinaga Y."/>
            <person name="Zwiers L.-H."/>
            <person name="Turgeon B."/>
            <person name="Goodwin S."/>
            <person name="Spatafora J."/>
            <person name="Crous P."/>
            <person name="Grigoriev I."/>
        </authorList>
    </citation>
    <scope>NUCLEOTIDE SEQUENCE</scope>
    <source>
        <strain evidence="4">CBS 119925</strain>
    </source>
</reference>
<dbReference type="GO" id="GO:0008270">
    <property type="term" value="F:zinc ion binding"/>
    <property type="evidence" value="ECO:0007669"/>
    <property type="project" value="InterPro"/>
</dbReference>
<name>A0A6A6UYM4_9PLEO</name>
<dbReference type="PANTHER" id="PTHR37534">
    <property type="entry name" value="TRANSCRIPTIONAL ACTIVATOR PROTEIN UGA3"/>
    <property type="match status" value="1"/>
</dbReference>
<dbReference type="AlphaFoldDB" id="A0A6A6UYM4"/>
<evidence type="ECO:0000313" key="4">
    <source>
        <dbReference type="EMBL" id="KAF2742833.1"/>
    </source>
</evidence>
<dbReference type="CDD" id="cd00067">
    <property type="entry name" value="GAL4"/>
    <property type="match status" value="1"/>
</dbReference>
<gene>
    <name evidence="4" type="ORF">M011DRAFT_411750</name>
</gene>
<evidence type="ECO:0000256" key="1">
    <source>
        <dbReference type="ARBA" id="ARBA00004123"/>
    </source>
</evidence>
<dbReference type="Pfam" id="PF11951">
    <property type="entry name" value="Fungal_trans_2"/>
    <property type="match status" value="1"/>
</dbReference>
<dbReference type="OrthoDB" id="3509362at2759"/>
<dbReference type="SMART" id="SM00066">
    <property type="entry name" value="GAL4"/>
    <property type="match status" value="1"/>
</dbReference>
<organism evidence="4 5">
    <name type="scientific">Sporormia fimetaria CBS 119925</name>
    <dbReference type="NCBI Taxonomy" id="1340428"/>
    <lineage>
        <taxon>Eukaryota</taxon>
        <taxon>Fungi</taxon>
        <taxon>Dikarya</taxon>
        <taxon>Ascomycota</taxon>
        <taxon>Pezizomycotina</taxon>
        <taxon>Dothideomycetes</taxon>
        <taxon>Pleosporomycetidae</taxon>
        <taxon>Pleosporales</taxon>
        <taxon>Sporormiaceae</taxon>
        <taxon>Sporormia</taxon>
    </lineage>
</organism>
<evidence type="ECO:0000259" key="3">
    <source>
        <dbReference type="PROSITE" id="PS50048"/>
    </source>
</evidence>
<keyword evidence="5" id="KW-1185">Reference proteome</keyword>
<dbReference type="EMBL" id="MU006603">
    <property type="protein sequence ID" value="KAF2742833.1"/>
    <property type="molecule type" value="Genomic_DNA"/>
</dbReference>
<accession>A0A6A6UYM4</accession>
<protein>
    <submittedName>
        <fullName evidence="4">Zn(II)2Cys6 transcription factor-like protein</fullName>
    </submittedName>
</protein>
<dbReference type="Pfam" id="PF00172">
    <property type="entry name" value="Zn_clus"/>
    <property type="match status" value="1"/>
</dbReference>
<dbReference type="GO" id="GO:0000981">
    <property type="term" value="F:DNA-binding transcription factor activity, RNA polymerase II-specific"/>
    <property type="evidence" value="ECO:0007669"/>
    <property type="project" value="InterPro"/>
</dbReference>
<keyword evidence="2" id="KW-0539">Nucleus</keyword>
<dbReference type="PROSITE" id="PS00463">
    <property type="entry name" value="ZN2_CY6_FUNGAL_1"/>
    <property type="match status" value="1"/>
</dbReference>
<dbReference type="GO" id="GO:0000976">
    <property type="term" value="F:transcription cis-regulatory region binding"/>
    <property type="evidence" value="ECO:0007669"/>
    <property type="project" value="TreeGrafter"/>
</dbReference>
<dbReference type="Proteomes" id="UP000799440">
    <property type="component" value="Unassembled WGS sequence"/>
</dbReference>
<dbReference type="SUPFAM" id="SSF57701">
    <property type="entry name" value="Zn2/Cys6 DNA-binding domain"/>
    <property type="match status" value="1"/>
</dbReference>
<dbReference type="GO" id="GO:0045944">
    <property type="term" value="P:positive regulation of transcription by RNA polymerase II"/>
    <property type="evidence" value="ECO:0007669"/>
    <property type="project" value="TreeGrafter"/>
</dbReference>
<feature type="domain" description="Zn(2)-C6 fungal-type" evidence="3">
    <location>
        <begin position="18"/>
        <end position="48"/>
    </location>
</feature>
<dbReference type="PANTHER" id="PTHR37534:SF7">
    <property type="entry name" value="TRANSCRIPTIONAL ACTIVATOR PROTEIN UGA3"/>
    <property type="match status" value="1"/>
</dbReference>
<sequence length="480" mass="54399">MTEQRPRQRSFAPRSRQGCLTCRRRRKRCDQQEPKCGACVRLNLVCEWQEQRQIVKRTVEPSPREEDSTSPETEAAVTCPNPLRTAIDPWENLPHDGVAEAKHLLQYYIEAFVPSISVATTRSSFYTALYIPMAAQSERMLNAILALSSAQLARRASDPVRAHHLREVSSRRQAKCLQFLRPRLAPNGMPLKGLPLRDLCEMVGVTLMLVGLDALNGNKTPDWLVQLQSARATLDMLYQQNNMISWEILDCLRRHFTYYDVMASLMAGVTRSPRAPLQRTLTHAHSPGNGLCIDPLMGISDQLCSLVCRIQLVSTPTPAFPHFSKAHFDVLERDIQNWSYENPLLAPDIETPLALDLIALAEAYRKAALIQLYRTSEVHRLLIPALASQVMQCISRIPLGSPAESSLLYPMFLAGAELTTEKDIAMCFERLTAIQKRNRYENIANLRDVLQEIWTDVLNGLPKRDWEDVLRELGWSFSLA</sequence>
<dbReference type="GO" id="GO:0005634">
    <property type="term" value="C:nucleus"/>
    <property type="evidence" value="ECO:0007669"/>
    <property type="project" value="UniProtKB-SubCell"/>
</dbReference>
<dbReference type="InterPro" id="IPR001138">
    <property type="entry name" value="Zn2Cys6_DnaBD"/>
</dbReference>
<dbReference type="InterPro" id="IPR021858">
    <property type="entry name" value="Fun_TF"/>
</dbReference>
<evidence type="ECO:0000313" key="5">
    <source>
        <dbReference type="Proteomes" id="UP000799440"/>
    </source>
</evidence>
<comment type="subcellular location">
    <subcellularLocation>
        <location evidence="1">Nucleus</location>
    </subcellularLocation>
</comment>
<dbReference type="PROSITE" id="PS50048">
    <property type="entry name" value="ZN2_CY6_FUNGAL_2"/>
    <property type="match status" value="1"/>
</dbReference>
<dbReference type="InterPro" id="IPR036864">
    <property type="entry name" value="Zn2-C6_fun-type_DNA-bd_sf"/>
</dbReference>
<evidence type="ECO:0000256" key="2">
    <source>
        <dbReference type="ARBA" id="ARBA00023242"/>
    </source>
</evidence>
<proteinExistence type="predicted"/>
<dbReference type="Gene3D" id="4.10.240.10">
    <property type="entry name" value="Zn(2)-C6 fungal-type DNA-binding domain"/>
    <property type="match status" value="1"/>
</dbReference>